<evidence type="ECO:0000313" key="2">
    <source>
        <dbReference type="WBParaSite" id="ES5_v2.g27071.t1"/>
    </source>
</evidence>
<accession>A0AC34GBJ3</accession>
<proteinExistence type="predicted"/>
<sequence>MNHFVRIVKVFFSVFLNLGSPNERKECRRIVDGCIRQIQQIATIWKDVLTDSVYVRALGSLVSYTLSVFTKMILSKEDITEIDAKEIEKELAILLKEFEGIMKIGGQQTIQAFCEADYHKTKEIIFCLRESLLNISDRWCEGKGPLAHWLKADQVKQLIRALFQNTDRRAHVLENIN</sequence>
<organism evidence="1 2">
    <name type="scientific">Panagrolaimus sp. ES5</name>
    <dbReference type="NCBI Taxonomy" id="591445"/>
    <lineage>
        <taxon>Eukaryota</taxon>
        <taxon>Metazoa</taxon>
        <taxon>Ecdysozoa</taxon>
        <taxon>Nematoda</taxon>
        <taxon>Chromadorea</taxon>
        <taxon>Rhabditida</taxon>
        <taxon>Tylenchina</taxon>
        <taxon>Panagrolaimomorpha</taxon>
        <taxon>Panagrolaimoidea</taxon>
        <taxon>Panagrolaimidae</taxon>
        <taxon>Panagrolaimus</taxon>
    </lineage>
</organism>
<evidence type="ECO:0000313" key="1">
    <source>
        <dbReference type="Proteomes" id="UP000887579"/>
    </source>
</evidence>
<protein>
    <submittedName>
        <fullName evidence="2">Uncharacterized protein</fullName>
    </submittedName>
</protein>
<name>A0AC34GBJ3_9BILA</name>
<dbReference type="WBParaSite" id="ES5_v2.g27071.t1">
    <property type="protein sequence ID" value="ES5_v2.g27071.t1"/>
    <property type="gene ID" value="ES5_v2.g27071"/>
</dbReference>
<reference evidence="2" key="1">
    <citation type="submission" date="2022-11" db="UniProtKB">
        <authorList>
            <consortium name="WormBaseParasite"/>
        </authorList>
    </citation>
    <scope>IDENTIFICATION</scope>
</reference>
<dbReference type="Proteomes" id="UP000887579">
    <property type="component" value="Unplaced"/>
</dbReference>